<feature type="signal peptide" evidence="1">
    <location>
        <begin position="1"/>
        <end position="19"/>
    </location>
</feature>
<dbReference type="HOGENOM" id="CLU_1053374_0_0_0"/>
<dbReference type="STRING" id="234267.Acid_3278"/>
<reference evidence="3" key="1">
    <citation type="submission" date="2006-10" db="EMBL/GenBank/DDBJ databases">
        <title>Complete sequence of Solibacter usitatus Ellin6076.</title>
        <authorList>
            <consortium name="US DOE Joint Genome Institute"/>
            <person name="Copeland A."/>
            <person name="Lucas S."/>
            <person name="Lapidus A."/>
            <person name="Barry K."/>
            <person name="Detter J.C."/>
            <person name="Glavina del Rio T."/>
            <person name="Hammon N."/>
            <person name="Israni S."/>
            <person name="Dalin E."/>
            <person name="Tice H."/>
            <person name="Pitluck S."/>
            <person name="Thompson L.S."/>
            <person name="Brettin T."/>
            <person name="Bruce D."/>
            <person name="Han C."/>
            <person name="Tapia R."/>
            <person name="Gilna P."/>
            <person name="Schmutz J."/>
            <person name="Larimer F."/>
            <person name="Land M."/>
            <person name="Hauser L."/>
            <person name="Kyrpides N."/>
            <person name="Mikhailova N."/>
            <person name="Janssen P.H."/>
            <person name="Kuske C.R."/>
            <person name="Richardson P."/>
        </authorList>
    </citation>
    <scope>NUCLEOTIDE SEQUENCE</scope>
    <source>
        <strain evidence="3">Ellin6076</strain>
    </source>
</reference>
<accession>Q02DD6</accession>
<name>Q02DD6_SOLUE</name>
<dbReference type="InParanoid" id="Q02DD6"/>
<evidence type="ECO:0000256" key="1">
    <source>
        <dbReference type="SAM" id="SignalP"/>
    </source>
</evidence>
<dbReference type="OrthoDB" id="127173at2"/>
<dbReference type="Pfam" id="PF25778">
    <property type="entry name" value="DUF7948"/>
    <property type="match status" value="1"/>
</dbReference>
<dbReference type="AlphaFoldDB" id="Q02DD6"/>
<gene>
    <name evidence="3" type="ordered locus">Acid_3278</name>
</gene>
<feature type="domain" description="DUF7948" evidence="2">
    <location>
        <begin position="31"/>
        <end position="229"/>
    </location>
</feature>
<evidence type="ECO:0000259" key="2">
    <source>
        <dbReference type="Pfam" id="PF25778"/>
    </source>
</evidence>
<protein>
    <recommendedName>
        <fullName evidence="2">DUF7948 domain-containing protein</fullName>
    </recommendedName>
</protein>
<dbReference type="EMBL" id="CP000473">
    <property type="protein sequence ID" value="ABJ84255.1"/>
    <property type="molecule type" value="Genomic_DNA"/>
</dbReference>
<dbReference type="KEGG" id="sus:Acid_3278"/>
<keyword evidence="1" id="KW-0732">Signal</keyword>
<feature type="chain" id="PRO_5004163645" description="DUF7948 domain-containing protein" evidence="1">
    <location>
        <begin position="20"/>
        <end position="264"/>
    </location>
</feature>
<evidence type="ECO:0000313" key="3">
    <source>
        <dbReference type="EMBL" id="ABJ84255.1"/>
    </source>
</evidence>
<dbReference type="InterPro" id="IPR057708">
    <property type="entry name" value="DUF7948"/>
</dbReference>
<dbReference type="eggNOG" id="COG4447">
    <property type="taxonomic scope" value="Bacteria"/>
</dbReference>
<organism evidence="3">
    <name type="scientific">Solibacter usitatus (strain Ellin6076)</name>
    <dbReference type="NCBI Taxonomy" id="234267"/>
    <lineage>
        <taxon>Bacteria</taxon>
        <taxon>Pseudomonadati</taxon>
        <taxon>Acidobacteriota</taxon>
        <taxon>Terriglobia</taxon>
        <taxon>Bryobacterales</taxon>
        <taxon>Solibacteraceae</taxon>
        <taxon>Candidatus Solibacter</taxon>
    </lineage>
</organism>
<proteinExistence type="predicted"/>
<sequence precursor="true">MLRLFTLALISGASMLVGATQPHPPGRGLVFEPNRGQAPVDAQWVAQGPSYKVLLTGDGLTMMVRERNSRPKYSAVRMKLVGGRPWKALAGFDATGEVTNYLRGNETKVTRIPHYAKVRAAGVYEGIDLVFYDHGGNLEYDFEVAAGADPGNIVLAFDGVQRMRIDNRSGELILTTWGGSELRHARPLVYQQVGNERVEVAGGYELLDNGRAAFTLAHYDSRHPLIIDPAIAIERIYLSSPREVLQRKEVGGGGGRPLPPTLRR</sequence>